<dbReference type="Proteomes" id="UP000245133">
    <property type="component" value="Unassembled WGS sequence"/>
</dbReference>
<dbReference type="GO" id="GO:0005886">
    <property type="term" value="C:plasma membrane"/>
    <property type="evidence" value="ECO:0007669"/>
    <property type="project" value="InterPro"/>
</dbReference>
<proteinExistence type="predicted"/>
<sequence>MLKSLRIGIMGILFVAAATSLSAQTGPRSYVTFGLGGQFDLAGLGGTILKDGLDSSRPVRDSQGNVTGGTQQAIYAENTLTGLNRSTNGFVGAKTNGAMIGINFNVGYEKEGLFGFNSLFYRVNVNYTTKASGGYTESTVAGYKWLQQEWSYTAYTIPAYIGVKLYNAANDTAVYVGAGVNYYKGQWGVAGTVDGDTLRNLFPGLAGPGGSFLSDAPTPGIFKENIKFGSSGFGLNWIVGAQTKVAAKGHVFFELETILSGGMGTGGTQSVGGASAIAPIAAYPVIVGGQTYRVGYKLEL</sequence>
<evidence type="ECO:0000313" key="2">
    <source>
        <dbReference type="EMBL" id="GBF50549.1"/>
    </source>
</evidence>
<dbReference type="GO" id="GO:0015288">
    <property type="term" value="F:porin activity"/>
    <property type="evidence" value="ECO:0007669"/>
    <property type="project" value="InterPro"/>
</dbReference>
<dbReference type="AlphaFoldDB" id="A0A2P2E0Z7"/>
<dbReference type="InterPro" id="IPR021058">
    <property type="entry name" value="Porin_OmpL1"/>
</dbReference>
<accession>A0A2P2E0Z7</accession>
<dbReference type="OrthoDB" id="341323at2"/>
<name>A0A2P2E0Z7_9LEPT</name>
<feature type="signal peptide" evidence="1">
    <location>
        <begin position="1"/>
        <end position="23"/>
    </location>
</feature>
<dbReference type="EMBL" id="BFBB01000005">
    <property type="protein sequence ID" value="GBF50549.1"/>
    <property type="molecule type" value="Genomic_DNA"/>
</dbReference>
<evidence type="ECO:0000256" key="1">
    <source>
        <dbReference type="SAM" id="SignalP"/>
    </source>
</evidence>
<organism evidence="2 3">
    <name type="scientific">Leptospira ryugenii</name>
    <dbReference type="NCBI Taxonomy" id="1917863"/>
    <lineage>
        <taxon>Bacteria</taxon>
        <taxon>Pseudomonadati</taxon>
        <taxon>Spirochaetota</taxon>
        <taxon>Spirochaetia</taxon>
        <taxon>Leptospirales</taxon>
        <taxon>Leptospiraceae</taxon>
        <taxon>Leptospira</taxon>
    </lineage>
</organism>
<feature type="chain" id="PRO_5015106320" evidence="1">
    <location>
        <begin position="24"/>
        <end position="300"/>
    </location>
</feature>
<keyword evidence="3" id="KW-1185">Reference proteome</keyword>
<protein>
    <submittedName>
        <fullName evidence="2">Outer membrane protein</fullName>
    </submittedName>
</protein>
<dbReference type="Pfam" id="PF11389">
    <property type="entry name" value="Porin_OmpL1"/>
    <property type="match status" value="1"/>
</dbReference>
<dbReference type="RefSeq" id="WP_108976566.1">
    <property type="nucleotide sequence ID" value="NZ_BFBB01000005.1"/>
</dbReference>
<evidence type="ECO:0000313" key="3">
    <source>
        <dbReference type="Proteomes" id="UP000245133"/>
    </source>
</evidence>
<keyword evidence="1" id="KW-0732">Signal</keyword>
<comment type="caution">
    <text evidence="2">The sequence shown here is derived from an EMBL/GenBank/DDBJ whole genome shotgun (WGS) entry which is preliminary data.</text>
</comment>
<reference evidence="2 3" key="1">
    <citation type="submission" date="2018-02" db="EMBL/GenBank/DDBJ databases">
        <title>Novel Leptospira species isolated from soil and water in Japan.</title>
        <authorList>
            <person name="Nakao R."/>
            <person name="Masuzawa T."/>
        </authorList>
    </citation>
    <scope>NUCLEOTIDE SEQUENCE [LARGE SCALE GENOMIC DNA]</scope>
    <source>
        <strain evidence="2 3">YH101</strain>
    </source>
</reference>
<gene>
    <name evidence="2" type="ORF">LPTSP4_20750</name>
</gene>